<name>A0A0A8Z1Q4_ARUDO</name>
<reference evidence="2" key="2">
    <citation type="journal article" date="2015" name="Data Brief">
        <title>Shoot transcriptome of the giant reed, Arundo donax.</title>
        <authorList>
            <person name="Barrero R.A."/>
            <person name="Guerrero F.D."/>
            <person name="Moolhuijzen P."/>
            <person name="Goolsby J.A."/>
            <person name="Tidwell J."/>
            <person name="Bellgard S.E."/>
            <person name="Bellgard M.I."/>
        </authorList>
    </citation>
    <scope>NUCLEOTIDE SEQUENCE</scope>
    <source>
        <tissue evidence="2">Shoot tissue taken approximately 20 cm above the soil surface</tissue>
    </source>
</reference>
<keyword evidence="1" id="KW-0472">Membrane</keyword>
<keyword evidence="1" id="KW-1133">Transmembrane helix</keyword>
<accession>A0A0A8Z1Q4</accession>
<protein>
    <submittedName>
        <fullName evidence="2">Uncharacterized protein</fullName>
    </submittedName>
</protein>
<feature type="transmembrane region" description="Helical" evidence="1">
    <location>
        <begin position="6"/>
        <end position="30"/>
    </location>
</feature>
<sequence>MDLFGYLGLLWIAGFFLESRVFLVKLNCFLRNSCTSLRSK</sequence>
<reference evidence="2" key="1">
    <citation type="submission" date="2014-09" db="EMBL/GenBank/DDBJ databases">
        <authorList>
            <person name="Magalhaes I.L.F."/>
            <person name="Oliveira U."/>
            <person name="Santos F.R."/>
            <person name="Vidigal T.H.D.A."/>
            <person name="Brescovit A.D."/>
            <person name="Santos A.J."/>
        </authorList>
    </citation>
    <scope>NUCLEOTIDE SEQUENCE</scope>
    <source>
        <tissue evidence="2">Shoot tissue taken approximately 20 cm above the soil surface</tissue>
    </source>
</reference>
<evidence type="ECO:0000313" key="2">
    <source>
        <dbReference type="EMBL" id="JAD28802.1"/>
    </source>
</evidence>
<organism evidence="2">
    <name type="scientific">Arundo donax</name>
    <name type="common">Giant reed</name>
    <name type="synonym">Donax arundinaceus</name>
    <dbReference type="NCBI Taxonomy" id="35708"/>
    <lineage>
        <taxon>Eukaryota</taxon>
        <taxon>Viridiplantae</taxon>
        <taxon>Streptophyta</taxon>
        <taxon>Embryophyta</taxon>
        <taxon>Tracheophyta</taxon>
        <taxon>Spermatophyta</taxon>
        <taxon>Magnoliopsida</taxon>
        <taxon>Liliopsida</taxon>
        <taxon>Poales</taxon>
        <taxon>Poaceae</taxon>
        <taxon>PACMAD clade</taxon>
        <taxon>Arundinoideae</taxon>
        <taxon>Arundineae</taxon>
        <taxon>Arundo</taxon>
    </lineage>
</organism>
<evidence type="ECO:0000256" key="1">
    <source>
        <dbReference type="SAM" id="Phobius"/>
    </source>
</evidence>
<proteinExistence type="predicted"/>
<dbReference type="EMBL" id="GBRH01269093">
    <property type="protein sequence ID" value="JAD28802.1"/>
    <property type="molecule type" value="Transcribed_RNA"/>
</dbReference>
<dbReference type="AlphaFoldDB" id="A0A0A8Z1Q4"/>
<keyword evidence="1" id="KW-0812">Transmembrane</keyword>